<dbReference type="GO" id="GO:0000447">
    <property type="term" value="P:endonucleolytic cleavage in ITS1 to separate SSU-rRNA from 5.8S rRNA and LSU-rRNA from tricistronic rRNA transcript (SSU-rRNA, 5.8S rRNA, LSU-rRNA)"/>
    <property type="evidence" value="ECO:0007669"/>
    <property type="project" value="TreeGrafter"/>
</dbReference>
<dbReference type="PANTHER" id="PTHR15396">
    <property type="entry name" value="RIBONUCLEASE P PROTEIN SUBUNIT P40"/>
    <property type="match status" value="1"/>
</dbReference>
<gene>
    <name evidence="1" type="ORF">QBC38DRAFT_220593</name>
</gene>
<name>A0AAN7H1G0_9PEZI</name>
<reference evidence="1" key="1">
    <citation type="journal article" date="2023" name="Mol. Phylogenet. Evol.">
        <title>Genome-scale phylogeny and comparative genomics of the fungal order Sordariales.</title>
        <authorList>
            <person name="Hensen N."/>
            <person name="Bonometti L."/>
            <person name="Westerberg I."/>
            <person name="Brannstrom I.O."/>
            <person name="Guillou S."/>
            <person name="Cros-Aarteil S."/>
            <person name="Calhoun S."/>
            <person name="Haridas S."/>
            <person name="Kuo A."/>
            <person name="Mondo S."/>
            <person name="Pangilinan J."/>
            <person name="Riley R."/>
            <person name="LaButti K."/>
            <person name="Andreopoulos B."/>
            <person name="Lipzen A."/>
            <person name="Chen C."/>
            <person name="Yan M."/>
            <person name="Daum C."/>
            <person name="Ng V."/>
            <person name="Clum A."/>
            <person name="Steindorff A."/>
            <person name="Ohm R.A."/>
            <person name="Martin F."/>
            <person name="Silar P."/>
            <person name="Natvig D.O."/>
            <person name="Lalanne C."/>
            <person name="Gautier V."/>
            <person name="Ament-Velasquez S.L."/>
            <person name="Kruys A."/>
            <person name="Hutchinson M.I."/>
            <person name="Powell A.J."/>
            <person name="Barry K."/>
            <person name="Miller A.N."/>
            <person name="Grigoriev I.V."/>
            <person name="Debuchy R."/>
            <person name="Gladieux P."/>
            <person name="Hiltunen Thoren M."/>
            <person name="Johannesson H."/>
        </authorList>
    </citation>
    <scope>NUCLEOTIDE SEQUENCE</scope>
    <source>
        <strain evidence="1">CBS 990.96</strain>
    </source>
</reference>
<protein>
    <submittedName>
        <fullName evidence="1">Ribonuclease P 40kDa subunit-domain-containing protein</fullName>
    </submittedName>
</protein>
<dbReference type="GO" id="GO:0000172">
    <property type="term" value="C:ribonuclease MRP complex"/>
    <property type="evidence" value="ECO:0007669"/>
    <property type="project" value="TreeGrafter"/>
</dbReference>
<keyword evidence="2" id="KW-1185">Reference proteome</keyword>
<evidence type="ECO:0000313" key="1">
    <source>
        <dbReference type="EMBL" id="KAK4226670.1"/>
    </source>
</evidence>
<dbReference type="Pfam" id="PF08584">
    <property type="entry name" value="Ribonuc_P_40"/>
    <property type="match status" value="1"/>
</dbReference>
<dbReference type="Proteomes" id="UP001301958">
    <property type="component" value="Unassembled WGS sequence"/>
</dbReference>
<dbReference type="GO" id="GO:0004526">
    <property type="term" value="F:ribonuclease P activity"/>
    <property type="evidence" value="ECO:0007669"/>
    <property type="project" value="TreeGrafter"/>
</dbReference>
<dbReference type="AlphaFoldDB" id="A0AAN7H1G0"/>
<dbReference type="PANTHER" id="PTHR15396:SF1">
    <property type="entry name" value="RIBONUCLEASE P PROTEIN SUBUNIT P40"/>
    <property type="match status" value="1"/>
</dbReference>
<reference evidence="1" key="2">
    <citation type="submission" date="2023-05" db="EMBL/GenBank/DDBJ databases">
        <authorList>
            <consortium name="Lawrence Berkeley National Laboratory"/>
            <person name="Steindorff A."/>
            <person name="Hensen N."/>
            <person name="Bonometti L."/>
            <person name="Westerberg I."/>
            <person name="Brannstrom I.O."/>
            <person name="Guillou S."/>
            <person name="Cros-Aarteil S."/>
            <person name="Calhoun S."/>
            <person name="Haridas S."/>
            <person name="Kuo A."/>
            <person name="Mondo S."/>
            <person name="Pangilinan J."/>
            <person name="Riley R."/>
            <person name="Labutti K."/>
            <person name="Andreopoulos B."/>
            <person name="Lipzen A."/>
            <person name="Chen C."/>
            <person name="Yanf M."/>
            <person name="Daum C."/>
            <person name="Ng V."/>
            <person name="Clum A."/>
            <person name="Ohm R."/>
            <person name="Martin F."/>
            <person name="Silar P."/>
            <person name="Natvig D."/>
            <person name="Lalanne C."/>
            <person name="Gautier V."/>
            <person name="Ament-Velasquez S.L."/>
            <person name="Kruys A."/>
            <person name="Hutchinson M.I."/>
            <person name="Powell A.J."/>
            <person name="Barry K."/>
            <person name="Miller A.N."/>
            <person name="Grigoriev I.V."/>
            <person name="Debuchy R."/>
            <person name="Gladieux P."/>
            <person name="Thoren M.H."/>
            <person name="Johannesson H."/>
        </authorList>
    </citation>
    <scope>NUCLEOTIDE SEQUENCE</scope>
    <source>
        <strain evidence="1">CBS 990.96</strain>
    </source>
</reference>
<comment type="caution">
    <text evidence="1">The sequence shown here is derived from an EMBL/GenBank/DDBJ whole genome shotgun (WGS) entry which is preliminary data.</text>
</comment>
<evidence type="ECO:0000313" key="2">
    <source>
        <dbReference type="Proteomes" id="UP001301958"/>
    </source>
</evidence>
<dbReference type="GO" id="GO:0000171">
    <property type="term" value="F:ribonuclease MRP activity"/>
    <property type="evidence" value="ECO:0007669"/>
    <property type="project" value="TreeGrafter"/>
</dbReference>
<dbReference type="EMBL" id="MU865344">
    <property type="protein sequence ID" value="KAK4226670.1"/>
    <property type="molecule type" value="Genomic_DNA"/>
</dbReference>
<organism evidence="1 2">
    <name type="scientific">Podospora fimiseda</name>
    <dbReference type="NCBI Taxonomy" id="252190"/>
    <lineage>
        <taxon>Eukaryota</taxon>
        <taxon>Fungi</taxon>
        <taxon>Dikarya</taxon>
        <taxon>Ascomycota</taxon>
        <taxon>Pezizomycotina</taxon>
        <taxon>Sordariomycetes</taxon>
        <taxon>Sordariomycetidae</taxon>
        <taxon>Sordariales</taxon>
        <taxon>Podosporaceae</taxon>
        <taxon>Podospora</taxon>
    </lineage>
</organism>
<sequence length="355" mass="40018">MLSFQAPALYQTPKCFVAHGIMPHLDPNQPPSKGKLWATFLGQDFISRVDLIIPQDVFELVQAKLLQDEAIPKFTRIVMSLQDVLSADFLTKYVKEGNVSMLSEGRLGIDNVFTLRKGVLTMYLDRETYERAGLVGKPHGVKGKRGLKPRWIVEIDLTASSMVPGKKGFDRIIYASKNALNQQLTWLMCNSSSTVPVDDLLQKHSPTNIKANVRINQDINAKVPGLAPPITTDPSAKDDFEYFTTDLYEWLSLVRMQSPRILANDQIDPYLSRYQVPEGSQNAKLCKVSWQGFFSSSWSHKTLMDMITVLPPKTWFSFSTSTFPKGLAGDNSECTVLRIPNTRGEFLLWEVKSHE</sequence>
<dbReference type="InterPro" id="IPR013893">
    <property type="entry name" value="RNase_P_Rpp40"/>
</dbReference>
<dbReference type="GO" id="GO:0001682">
    <property type="term" value="P:tRNA 5'-leader removal"/>
    <property type="evidence" value="ECO:0007669"/>
    <property type="project" value="InterPro"/>
</dbReference>
<dbReference type="GO" id="GO:0030681">
    <property type="term" value="C:multimeric ribonuclease P complex"/>
    <property type="evidence" value="ECO:0007669"/>
    <property type="project" value="TreeGrafter"/>
</dbReference>
<accession>A0AAN7H1G0</accession>
<proteinExistence type="predicted"/>